<evidence type="ECO:0000313" key="2">
    <source>
        <dbReference type="EMBL" id="WOF14818.1"/>
    </source>
</evidence>
<evidence type="ECO:0000313" key="1">
    <source>
        <dbReference type="EMBL" id="NJC17508.1"/>
    </source>
</evidence>
<evidence type="ECO:0000313" key="3">
    <source>
        <dbReference type="Proteomes" id="UP000576368"/>
    </source>
</evidence>
<dbReference type="AlphaFoldDB" id="A0A7X5YAB4"/>
<keyword evidence="4" id="KW-1185">Reference proteome</keyword>
<dbReference type="Proteomes" id="UP001302374">
    <property type="component" value="Chromosome"/>
</dbReference>
<protein>
    <submittedName>
        <fullName evidence="2">Type IV toxin-antitoxin system AbiEi family antitoxin domain-containing protein</fullName>
    </submittedName>
</protein>
<dbReference type="InterPro" id="IPR045738">
    <property type="entry name" value="DUF6088"/>
</dbReference>
<name>A0A7X5YAB4_9BACT</name>
<reference evidence="1 3" key="2">
    <citation type="submission" date="2020-03" db="EMBL/GenBank/DDBJ databases">
        <title>Genomic Encyclopedia of Type Strains, Phase IV (KMG-IV): sequencing the most valuable type-strain genomes for metagenomic binning, comparative biology and taxonomic classification.</title>
        <authorList>
            <person name="Goeker M."/>
        </authorList>
    </citation>
    <scope>NUCLEOTIDE SEQUENCE [LARGE SCALE GENOMIC DNA]</scope>
    <source>
        <strain evidence="1 3">DSM 105722</strain>
    </source>
</reference>
<dbReference type="Proteomes" id="UP000576368">
    <property type="component" value="Unassembled WGS sequence"/>
</dbReference>
<sequence>MQSIDDKIYNKIKKCGRGMIFSSNDFTNFGEPKSVLKALERMANSGVIIRVTRGIYCYPKIDKVLGVGVIYPAFEEIAQYIAKRDKARIVPTGSYALNVLGLSTQVPANIVYLTDGSPRKITLKSGRGIKFIKTAPKNLAFKNRLAMLLTFALKEIGENNVTGEQKQYIANLLKNEDKSVIEKDYSLMPNWIQLLISKLYE</sequence>
<organism evidence="1 3">
    <name type="scientific">Butyricimonas paravirosa</name>
    <dbReference type="NCBI Taxonomy" id="1472417"/>
    <lineage>
        <taxon>Bacteria</taxon>
        <taxon>Pseudomonadati</taxon>
        <taxon>Bacteroidota</taxon>
        <taxon>Bacteroidia</taxon>
        <taxon>Bacteroidales</taxon>
        <taxon>Odoribacteraceae</taxon>
        <taxon>Butyricimonas</taxon>
    </lineage>
</organism>
<dbReference type="RefSeq" id="WP_118302633.1">
    <property type="nucleotide sequence ID" value="NZ_BMPA01000021.1"/>
</dbReference>
<accession>A0A7X5YAB4</accession>
<dbReference type="EMBL" id="JAATLI010000003">
    <property type="protein sequence ID" value="NJC17508.1"/>
    <property type="molecule type" value="Genomic_DNA"/>
</dbReference>
<evidence type="ECO:0000313" key="4">
    <source>
        <dbReference type="Proteomes" id="UP001302374"/>
    </source>
</evidence>
<dbReference type="GeneID" id="86894090"/>
<dbReference type="Pfam" id="PF19570">
    <property type="entry name" value="DUF6088"/>
    <property type="match status" value="1"/>
</dbReference>
<dbReference type="EMBL" id="CP043839">
    <property type="protein sequence ID" value="WOF14818.1"/>
    <property type="molecule type" value="Genomic_DNA"/>
</dbReference>
<proteinExistence type="predicted"/>
<gene>
    <name evidence="2" type="ORF">F1644_22295</name>
    <name evidence="1" type="ORF">GGR15_001119</name>
</gene>
<reference evidence="2 4" key="1">
    <citation type="submission" date="2019-09" db="EMBL/GenBank/DDBJ databases">
        <title>Butyricimonas paravirosa DSM 105722 (=214-4 = JCM 18677 = CCUG 65563).</title>
        <authorList>
            <person name="Le Roy T."/>
            <person name="Cani P.D."/>
        </authorList>
    </citation>
    <scope>NUCLEOTIDE SEQUENCE [LARGE SCALE GENOMIC DNA]</scope>
    <source>
        <strain evidence="2 4">DSM 105722</strain>
    </source>
</reference>